<dbReference type="SUPFAM" id="SSF111369">
    <property type="entry name" value="HlyD-like secretion proteins"/>
    <property type="match status" value="2"/>
</dbReference>
<keyword evidence="3 9" id="KW-0813">Transport</keyword>
<keyword evidence="5 9" id="KW-0997">Cell inner membrane</keyword>
<dbReference type="InterPro" id="IPR058982">
    <property type="entry name" value="Beta-barrel_AprE"/>
</dbReference>
<dbReference type="Gene3D" id="2.40.30.170">
    <property type="match status" value="1"/>
</dbReference>
<evidence type="ECO:0000256" key="1">
    <source>
        <dbReference type="ARBA" id="ARBA00004377"/>
    </source>
</evidence>
<feature type="domain" description="AprE-like beta-barrel" evidence="13">
    <location>
        <begin position="351"/>
        <end position="438"/>
    </location>
</feature>
<evidence type="ECO:0000313" key="14">
    <source>
        <dbReference type="EMBL" id="USA60779.1"/>
    </source>
</evidence>
<dbReference type="PANTHER" id="PTHR30386:SF26">
    <property type="entry name" value="TRANSPORT PROTEIN COMB"/>
    <property type="match status" value="1"/>
</dbReference>
<dbReference type="PRINTS" id="PR01490">
    <property type="entry name" value="RTXTOXIND"/>
</dbReference>
<name>A0ABY4U3W1_9SPHN</name>
<feature type="compositionally biased region" description="Basic and acidic residues" evidence="11">
    <location>
        <begin position="15"/>
        <end position="29"/>
    </location>
</feature>
<dbReference type="Gene3D" id="1.10.287.470">
    <property type="entry name" value="Helix hairpin bin"/>
    <property type="match status" value="1"/>
</dbReference>
<comment type="similarity">
    <text evidence="2 9">Belongs to the membrane fusion protein (MFP) (TC 8.A.1) family.</text>
</comment>
<dbReference type="InterPro" id="IPR058781">
    <property type="entry name" value="HH_AprE-like"/>
</dbReference>
<evidence type="ECO:0000256" key="7">
    <source>
        <dbReference type="ARBA" id="ARBA00022989"/>
    </source>
</evidence>
<dbReference type="NCBIfam" id="TIGR01843">
    <property type="entry name" value="type_I_hlyD"/>
    <property type="match status" value="1"/>
</dbReference>
<evidence type="ECO:0000259" key="12">
    <source>
        <dbReference type="Pfam" id="PF25994"/>
    </source>
</evidence>
<organism evidence="14 15">
    <name type="scientific">Qipengyuania citrea</name>
    <dbReference type="NCBI Taxonomy" id="225971"/>
    <lineage>
        <taxon>Bacteria</taxon>
        <taxon>Pseudomonadati</taxon>
        <taxon>Pseudomonadota</taxon>
        <taxon>Alphaproteobacteria</taxon>
        <taxon>Sphingomonadales</taxon>
        <taxon>Erythrobacteraceae</taxon>
        <taxon>Qipengyuania</taxon>
    </lineage>
</organism>
<evidence type="ECO:0000313" key="15">
    <source>
        <dbReference type="Proteomes" id="UP001056619"/>
    </source>
</evidence>
<reference evidence="14 15" key="1">
    <citation type="submission" date="2022-06" db="EMBL/GenBank/DDBJ databases">
        <authorList>
            <person name="Liu G."/>
        </authorList>
    </citation>
    <scope>NUCLEOTIDE SEQUENCE [LARGE SCALE GENOMIC DNA]</scope>
    <source>
        <strain evidence="14 15">E4</strain>
    </source>
</reference>
<evidence type="ECO:0000256" key="6">
    <source>
        <dbReference type="ARBA" id="ARBA00022692"/>
    </source>
</evidence>
<keyword evidence="4 9" id="KW-1003">Cell membrane</keyword>
<dbReference type="EMBL" id="CP098494">
    <property type="protein sequence ID" value="USA60779.1"/>
    <property type="molecule type" value="Genomic_DNA"/>
</dbReference>
<protein>
    <recommendedName>
        <fullName evidence="9">Membrane fusion protein (MFP) family protein</fullName>
    </recommendedName>
</protein>
<sequence length="463" mass="49669">MTARAGESGSTHSPAPDHEVDRPIEPSDRETEELQGIEKIIEGLEPSVVSRILFWGILGFFALLFLWAAFAEIDRTVRGQGRVISSSELQVVSTLGGGVVEDIFVRQGQSVSAGQELLRLDPTESEANLGSTSATATALEMKVARLRAEVSDGSPRFPAPADEEAARQREIERALFASRQANLVSATSAARASVASARQSVAEAERRADSLASAGRAARDEAEMLRPLVESGLEPRLSLVRAESQATSAEADYSGALAAIERARANVAEAEANLARTLQDWRSRAGDELAAAQAELGANEATLPALEERRERTAVRAPVAGTVNRVLVTTRGSAVGSGQELVEIAPSDDALLVEVRIRPQDIATVYIGQPAKVGITAYDQAVYGSFDGKVESISPDSIVDERDGGIYYLVRVRTQAEEIETTRGDLRIGTGMVADVSLLGDKRTVLEYILTPLNRFSSRVFRE</sequence>
<keyword evidence="6 9" id="KW-0812">Transmembrane</keyword>
<evidence type="ECO:0000256" key="4">
    <source>
        <dbReference type="ARBA" id="ARBA00022475"/>
    </source>
</evidence>
<evidence type="ECO:0000256" key="9">
    <source>
        <dbReference type="RuleBase" id="RU365093"/>
    </source>
</evidence>
<dbReference type="InterPro" id="IPR010129">
    <property type="entry name" value="T1SS_HlyD"/>
</dbReference>
<dbReference type="Pfam" id="PF25994">
    <property type="entry name" value="HH_AprE"/>
    <property type="match status" value="1"/>
</dbReference>
<feature type="transmembrane region" description="Helical" evidence="9">
    <location>
        <begin position="52"/>
        <end position="70"/>
    </location>
</feature>
<dbReference type="RefSeq" id="WP_301641745.1">
    <property type="nucleotide sequence ID" value="NZ_CP098494.1"/>
</dbReference>
<keyword evidence="10" id="KW-0175">Coiled coil</keyword>
<accession>A0ABY4U3W1</accession>
<dbReference type="Pfam" id="PF26002">
    <property type="entry name" value="Beta-barrel_AprE"/>
    <property type="match status" value="1"/>
</dbReference>
<dbReference type="Gene3D" id="2.40.50.100">
    <property type="match status" value="1"/>
</dbReference>
<evidence type="ECO:0000256" key="5">
    <source>
        <dbReference type="ARBA" id="ARBA00022519"/>
    </source>
</evidence>
<evidence type="ECO:0000256" key="10">
    <source>
        <dbReference type="SAM" id="Coils"/>
    </source>
</evidence>
<keyword evidence="15" id="KW-1185">Reference proteome</keyword>
<feature type="region of interest" description="Disordered" evidence="11">
    <location>
        <begin position="1"/>
        <end position="31"/>
    </location>
</feature>
<dbReference type="InterPro" id="IPR050739">
    <property type="entry name" value="MFP"/>
</dbReference>
<comment type="subcellular location">
    <subcellularLocation>
        <location evidence="1 9">Cell inner membrane</location>
        <topology evidence="1 9">Single-pass membrane protein</topology>
    </subcellularLocation>
</comment>
<evidence type="ECO:0000259" key="13">
    <source>
        <dbReference type="Pfam" id="PF26002"/>
    </source>
</evidence>
<dbReference type="PANTHER" id="PTHR30386">
    <property type="entry name" value="MEMBRANE FUSION SUBUNIT OF EMRAB-TOLC MULTIDRUG EFFLUX PUMP"/>
    <property type="match status" value="1"/>
</dbReference>
<feature type="domain" description="AprE-like long alpha-helical hairpin" evidence="12">
    <location>
        <begin position="126"/>
        <end position="307"/>
    </location>
</feature>
<gene>
    <name evidence="14" type="ORF">NCF85_11860</name>
</gene>
<dbReference type="Proteomes" id="UP001056619">
    <property type="component" value="Chromosome"/>
</dbReference>
<evidence type="ECO:0000256" key="3">
    <source>
        <dbReference type="ARBA" id="ARBA00022448"/>
    </source>
</evidence>
<keyword evidence="7 9" id="KW-1133">Transmembrane helix</keyword>
<keyword evidence="8 9" id="KW-0472">Membrane</keyword>
<feature type="coiled-coil region" evidence="10">
    <location>
        <begin position="253"/>
        <end position="280"/>
    </location>
</feature>
<evidence type="ECO:0000256" key="2">
    <source>
        <dbReference type="ARBA" id="ARBA00009477"/>
    </source>
</evidence>
<evidence type="ECO:0000256" key="8">
    <source>
        <dbReference type="ARBA" id="ARBA00023136"/>
    </source>
</evidence>
<proteinExistence type="inferred from homology"/>
<evidence type="ECO:0000256" key="11">
    <source>
        <dbReference type="SAM" id="MobiDB-lite"/>
    </source>
</evidence>